<dbReference type="EMBL" id="HBUE01303060">
    <property type="protein sequence ID" value="CAG6579826.1"/>
    <property type="molecule type" value="Transcribed_RNA"/>
</dbReference>
<dbReference type="EMBL" id="HBUE01197050">
    <property type="protein sequence ID" value="CAG6528100.1"/>
    <property type="molecule type" value="Transcribed_RNA"/>
</dbReference>
<accession>A0A8D8MHH1</accession>
<organism evidence="1">
    <name type="scientific">Culex pipiens</name>
    <name type="common">House mosquito</name>
    <dbReference type="NCBI Taxonomy" id="7175"/>
    <lineage>
        <taxon>Eukaryota</taxon>
        <taxon>Metazoa</taxon>
        <taxon>Ecdysozoa</taxon>
        <taxon>Arthropoda</taxon>
        <taxon>Hexapoda</taxon>
        <taxon>Insecta</taxon>
        <taxon>Pterygota</taxon>
        <taxon>Neoptera</taxon>
        <taxon>Endopterygota</taxon>
        <taxon>Diptera</taxon>
        <taxon>Nematocera</taxon>
        <taxon>Culicoidea</taxon>
        <taxon>Culicidae</taxon>
        <taxon>Culicinae</taxon>
        <taxon>Culicini</taxon>
        <taxon>Culex</taxon>
        <taxon>Culex</taxon>
    </lineage>
</organism>
<protein>
    <submittedName>
        <fullName evidence="1">(northern house mosquito) hypothetical protein</fullName>
    </submittedName>
</protein>
<dbReference type="AlphaFoldDB" id="A0A8D8MHH1"/>
<sequence>MTSTFGRPPRERFEAVRMRVLQPQLNVGIEARIRSQSWSRFLPQSDDISRYNHLAPSGTLGAVAVNLSIARKNAANRILGRRHFVYVRNNRTFFIGREHLLRKRELYPVRITSRCASRSYETTGK</sequence>
<name>A0A8D8MHH1_CULPI</name>
<evidence type="ECO:0000313" key="1">
    <source>
        <dbReference type="EMBL" id="CAG6528100.1"/>
    </source>
</evidence>
<proteinExistence type="predicted"/>
<reference evidence="1" key="1">
    <citation type="submission" date="2021-05" db="EMBL/GenBank/DDBJ databases">
        <authorList>
            <person name="Alioto T."/>
            <person name="Alioto T."/>
            <person name="Gomez Garrido J."/>
        </authorList>
    </citation>
    <scope>NUCLEOTIDE SEQUENCE</scope>
</reference>